<dbReference type="Pfam" id="PF02129">
    <property type="entry name" value="Peptidase_S15"/>
    <property type="match status" value="1"/>
</dbReference>
<dbReference type="InterPro" id="IPR000383">
    <property type="entry name" value="Xaa-Pro-like_dom"/>
</dbReference>
<keyword evidence="3" id="KW-0378">Hydrolase</keyword>
<feature type="region of interest" description="Disordered" evidence="1">
    <location>
        <begin position="205"/>
        <end position="245"/>
    </location>
</feature>
<keyword evidence="4" id="KW-1185">Reference proteome</keyword>
<dbReference type="RefSeq" id="WP_379522199.1">
    <property type="nucleotide sequence ID" value="NZ_JBHSPA010000084.1"/>
</dbReference>
<comment type="caution">
    <text evidence="3">The sequence shown here is derived from an EMBL/GenBank/DDBJ whole genome shotgun (WGS) entry which is preliminary data.</text>
</comment>
<evidence type="ECO:0000259" key="2">
    <source>
        <dbReference type="Pfam" id="PF02129"/>
    </source>
</evidence>
<feature type="compositionally biased region" description="Basic and acidic residues" evidence="1">
    <location>
        <begin position="209"/>
        <end position="222"/>
    </location>
</feature>
<feature type="compositionally biased region" description="Basic residues" evidence="1">
    <location>
        <begin position="139"/>
        <end position="148"/>
    </location>
</feature>
<gene>
    <name evidence="3" type="ORF">ACFPZ3_53130</name>
</gene>
<reference evidence="4" key="1">
    <citation type="journal article" date="2019" name="Int. J. Syst. Evol. Microbiol.">
        <title>The Global Catalogue of Microorganisms (GCM) 10K type strain sequencing project: providing services to taxonomists for standard genome sequencing and annotation.</title>
        <authorList>
            <consortium name="The Broad Institute Genomics Platform"/>
            <consortium name="The Broad Institute Genome Sequencing Center for Infectious Disease"/>
            <person name="Wu L."/>
            <person name="Ma J."/>
        </authorList>
    </citation>
    <scope>NUCLEOTIDE SEQUENCE [LARGE SCALE GENOMIC DNA]</scope>
    <source>
        <strain evidence="4">CCUG 53903</strain>
    </source>
</reference>
<proteinExistence type="predicted"/>
<dbReference type="InterPro" id="IPR029058">
    <property type="entry name" value="AB_hydrolase_fold"/>
</dbReference>
<sequence>MVAGLDGSGERPGLLLPPHVVAHHEDLHRRPGWVSHTERDAYWEELAETLRHDRIEAPVMHVAGWFDLFLSGTLENHRRVGGPLVIGPWSHLTMGASGTGRVDFGFGASAQAIQLEQRQLAFLKGQDTGPPRDALDRVHRQRPHRRALVAHDRQQRAERRSDVLARLRRVHQPQCRLHRAPVERGAQRERAAVVLQAVVEVVRRHRGEHGREPRRAGGRRLEGAAGQGSSSAVRCRRTAGRWWSR</sequence>
<accession>A0ABW1D3N6</accession>
<dbReference type="Proteomes" id="UP001596058">
    <property type="component" value="Unassembled WGS sequence"/>
</dbReference>
<dbReference type="Gene3D" id="1.10.3020.10">
    <property type="entry name" value="alpha-amino acid ester hydrolase ( Helical cap domain)"/>
    <property type="match status" value="1"/>
</dbReference>
<organism evidence="3 4">
    <name type="scientific">Nonomuraea insulae</name>
    <dbReference type="NCBI Taxonomy" id="1616787"/>
    <lineage>
        <taxon>Bacteria</taxon>
        <taxon>Bacillati</taxon>
        <taxon>Actinomycetota</taxon>
        <taxon>Actinomycetes</taxon>
        <taxon>Streptosporangiales</taxon>
        <taxon>Streptosporangiaceae</taxon>
        <taxon>Nonomuraea</taxon>
    </lineage>
</organism>
<protein>
    <submittedName>
        <fullName evidence="3">CocE/NonD family hydrolase</fullName>
    </submittedName>
</protein>
<dbReference type="EMBL" id="JBHSPA010000084">
    <property type="protein sequence ID" value="MFC5832655.1"/>
    <property type="molecule type" value="Genomic_DNA"/>
</dbReference>
<feature type="domain" description="Xaa-Pro dipeptidyl-peptidase-like" evidence="2">
    <location>
        <begin position="31"/>
        <end position="92"/>
    </location>
</feature>
<dbReference type="Gene3D" id="3.40.50.1820">
    <property type="entry name" value="alpha/beta hydrolase"/>
    <property type="match status" value="1"/>
</dbReference>
<name>A0ABW1D3N6_9ACTN</name>
<feature type="region of interest" description="Disordered" evidence="1">
    <location>
        <begin position="125"/>
        <end position="155"/>
    </location>
</feature>
<evidence type="ECO:0000313" key="3">
    <source>
        <dbReference type="EMBL" id="MFC5832655.1"/>
    </source>
</evidence>
<dbReference type="GO" id="GO:0016787">
    <property type="term" value="F:hydrolase activity"/>
    <property type="evidence" value="ECO:0007669"/>
    <property type="project" value="UniProtKB-KW"/>
</dbReference>
<evidence type="ECO:0000313" key="4">
    <source>
        <dbReference type="Proteomes" id="UP001596058"/>
    </source>
</evidence>
<evidence type="ECO:0000256" key="1">
    <source>
        <dbReference type="SAM" id="MobiDB-lite"/>
    </source>
</evidence>
<feature type="compositionally biased region" description="Basic residues" evidence="1">
    <location>
        <begin position="234"/>
        <end position="245"/>
    </location>
</feature>